<sequence length="305" mass="34917">MILIKLKVNGYITTQMRRIRNYYFSITNYIPSTTLRGAILAEYFNQTGKIDENFYVSPAYPIRTAPAHYFSPATERKGDEFIEAKKVLEKKEKEFEANKPIEEIMKLEIEGKNPKPKIGSLITYEGESEKENKYKGFSSKSTIQMHVAIDKTSVSSYKGMLFAYEYKHFDEMWAIASDSEVIDTIKIIKIGRGKNRGNKIVNIVKVKEVSLDQSKGLLYCLSPCMPSLFGKTFFKAKHIIGDKSMYSGWFTTDSFSGQKPVFETLREGSLIYVESFNNEKNIMMPAGLNFMFRISDLKSLLDKVS</sequence>
<proteinExistence type="predicted"/>
<reference evidence="1 2" key="1">
    <citation type="journal article" date="2009" name="Proc. Natl. Acad. Sci. U.S.A.">
        <title>Biogeography of the Sulfolobus islandicus pan-genome.</title>
        <authorList>
            <person name="Reno M.L."/>
            <person name="Held N.L."/>
            <person name="Fields C.J."/>
            <person name="Burke P.V."/>
            <person name="Whitaker R.J."/>
        </authorList>
    </citation>
    <scope>NUCLEOTIDE SEQUENCE [LARGE SCALE GENOMIC DNA]</scope>
    <source>
        <strain evidence="2">M.14.25 / Kamchatka #1</strain>
    </source>
</reference>
<dbReference type="KEGG" id="sia:M1425_0876"/>
<dbReference type="AlphaFoldDB" id="C3MWL4"/>
<evidence type="ECO:0000313" key="2">
    <source>
        <dbReference type="Proteomes" id="UP000001350"/>
    </source>
</evidence>
<protein>
    <submittedName>
        <fullName evidence="1">Uncharacterized protein</fullName>
    </submittedName>
</protein>
<dbReference type="Proteomes" id="UP000001350">
    <property type="component" value="Chromosome"/>
</dbReference>
<name>C3MWL4_SACI4</name>
<accession>C3MWL4</accession>
<organism evidence="1 2">
    <name type="scientific">Saccharolobus islandicus (strain M.14.25 / Kamchatka #1)</name>
    <name type="common">Sulfolobus islandicus</name>
    <dbReference type="NCBI Taxonomy" id="427317"/>
    <lineage>
        <taxon>Archaea</taxon>
        <taxon>Thermoproteota</taxon>
        <taxon>Thermoprotei</taxon>
        <taxon>Sulfolobales</taxon>
        <taxon>Sulfolobaceae</taxon>
        <taxon>Saccharolobus</taxon>
    </lineage>
</organism>
<dbReference type="EMBL" id="CP001400">
    <property type="protein sequence ID" value="ACP37672.1"/>
    <property type="molecule type" value="Genomic_DNA"/>
</dbReference>
<evidence type="ECO:0000313" key="1">
    <source>
        <dbReference type="EMBL" id="ACP37672.1"/>
    </source>
</evidence>
<gene>
    <name evidence="1" type="ordered locus">M1425_0876</name>
</gene>
<dbReference type="HOGENOM" id="CLU_914057_0_0_2"/>